<keyword evidence="3" id="KW-1185">Reference proteome</keyword>
<protein>
    <recommendedName>
        <fullName evidence="1">HTH cro/C1-type domain-containing protein</fullName>
    </recommendedName>
</protein>
<name>A0A2G3E300_9FIRM</name>
<dbReference type="PROSITE" id="PS50943">
    <property type="entry name" value="HTH_CROC1"/>
    <property type="match status" value="1"/>
</dbReference>
<proteinExistence type="predicted"/>
<dbReference type="EMBL" id="PDYG01000036">
    <property type="protein sequence ID" value="PHU37648.1"/>
    <property type="molecule type" value="Genomic_DNA"/>
</dbReference>
<dbReference type="InterPro" id="IPR010982">
    <property type="entry name" value="Lambda_DNA-bd_dom_sf"/>
</dbReference>
<dbReference type="AlphaFoldDB" id="A0A2G3E300"/>
<reference evidence="2 3" key="2">
    <citation type="submission" date="2017-10" db="EMBL/GenBank/DDBJ databases">
        <authorList>
            <person name="Banno H."/>
            <person name="Chua N.-H."/>
        </authorList>
    </citation>
    <scope>NUCLEOTIDE SEQUENCE [LARGE SCALE GENOMIC DNA]</scope>
    <source>
        <strain evidence="2 3">JK623</strain>
    </source>
</reference>
<dbReference type="SMART" id="SM00530">
    <property type="entry name" value="HTH_XRE"/>
    <property type="match status" value="1"/>
</dbReference>
<dbReference type="SUPFAM" id="SSF47413">
    <property type="entry name" value="lambda repressor-like DNA-binding domains"/>
    <property type="match status" value="1"/>
</dbReference>
<dbReference type="GO" id="GO:0003677">
    <property type="term" value="F:DNA binding"/>
    <property type="evidence" value="ECO:0007669"/>
    <property type="project" value="InterPro"/>
</dbReference>
<dbReference type="InterPro" id="IPR001387">
    <property type="entry name" value="Cro/C1-type_HTH"/>
</dbReference>
<sequence length="106" mass="12149">MVMQKRANYSFGKELKVEFNNSKRIELINTMIIELPVLRARIGASQADISERIGVSRQTYNAIENSKKKMSWTVFLALFAVFSSDERTLKMLDSIDIFKEGVAKEL</sequence>
<evidence type="ECO:0000313" key="3">
    <source>
        <dbReference type="Proteomes" id="UP000224563"/>
    </source>
</evidence>
<feature type="domain" description="HTH cro/C1-type" evidence="1">
    <location>
        <begin position="45"/>
        <end position="89"/>
    </location>
</feature>
<dbReference type="Proteomes" id="UP000224563">
    <property type="component" value="Unassembled WGS sequence"/>
</dbReference>
<dbReference type="Pfam" id="PF13560">
    <property type="entry name" value="HTH_31"/>
    <property type="match status" value="1"/>
</dbReference>
<dbReference type="RefSeq" id="WP_099386114.1">
    <property type="nucleotide sequence ID" value="NZ_PDYG01000036.1"/>
</dbReference>
<accession>A0A2G3E300</accession>
<gene>
    <name evidence="2" type="ORF">CSX02_06805</name>
</gene>
<dbReference type="Gene3D" id="1.10.260.40">
    <property type="entry name" value="lambda repressor-like DNA-binding domains"/>
    <property type="match status" value="1"/>
</dbReference>
<dbReference type="CDD" id="cd00093">
    <property type="entry name" value="HTH_XRE"/>
    <property type="match status" value="1"/>
</dbReference>
<organism evidence="2 3">
    <name type="scientific">Agathobacter ruminis</name>
    <dbReference type="NCBI Taxonomy" id="1712665"/>
    <lineage>
        <taxon>Bacteria</taxon>
        <taxon>Bacillati</taxon>
        <taxon>Bacillota</taxon>
        <taxon>Clostridia</taxon>
        <taxon>Lachnospirales</taxon>
        <taxon>Lachnospiraceae</taxon>
        <taxon>Agathobacter</taxon>
    </lineage>
</organism>
<reference evidence="2 3" key="1">
    <citation type="submission" date="2017-10" db="EMBL/GenBank/DDBJ databases">
        <title>Resolving the taxonomy of Roseburia spp., Eubacterium rectale and Agathobacter spp. through phylogenomic analysis.</title>
        <authorList>
            <person name="Sheridan P.O."/>
            <person name="Walker A.W."/>
            <person name="Duncan S.H."/>
            <person name="Scott K.P."/>
            <person name="Toole P.W.O."/>
            <person name="Luis P."/>
            <person name="Flint H.J."/>
        </authorList>
    </citation>
    <scope>NUCLEOTIDE SEQUENCE [LARGE SCALE GENOMIC DNA]</scope>
    <source>
        <strain evidence="2 3">JK623</strain>
    </source>
</reference>
<evidence type="ECO:0000259" key="1">
    <source>
        <dbReference type="PROSITE" id="PS50943"/>
    </source>
</evidence>
<evidence type="ECO:0000313" key="2">
    <source>
        <dbReference type="EMBL" id="PHU37648.1"/>
    </source>
</evidence>
<comment type="caution">
    <text evidence="2">The sequence shown here is derived from an EMBL/GenBank/DDBJ whole genome shotgun (WGS) entry which is preliminary data.</text>
</comment>